<accession>A0A2R3QLC4</accession>
<name>A0A2R3QLC4_ECTME</name>
<organism evidence="1 2">
    <name type="scientific">Ectopseudomonas mendocina</name>
    <name type="common">Pseudomonas mendocina</name>
    <dbReference type="NCBI Taxonomy" id="300"/>
    <lineage>
        <taxon>Bacteria</taxon>
        <taxon>Pseudomonadati</taxon>
        <taxon>Pseudomonadota</taxon>
        <taxon>Gammaproteobacteria</taxon>
        <taxon>Pseudomonadales</taxon>
        <taxon>Pseudomonadaceae</taxon>
        <taxon>Ectopseudomonas</taxon>
    </lineage>
</organism>
<sequence>MPIKTKLSNDQLAILIDGANVLEEDSLGPKVYKLSNGSFLKLFRRKRLLSSALINPYSYRFWRNAIRLTELGIPTLTPLELYKLADSSLSAVLYRPLEGKTLKDIYLSNPSNFEKYLPGLVKFIRHLHRNGIYFRSLHLGNIVLTPQGTLGLIDIADLRFQHRRLSKAKARRNLAHFSRLLENLGIAEQFPLAALTSGVLAD</sequence>
<evidence type="ECO:0000313" key="2">
    <source>
        <dbReference type="Proteomes" id="UP000238327"/>
    </source>
</evidence>
<dbReference type="OrthoDB" id="8534453at2"/>
<dbReference type="AlphaFoldDB" id="A0A2R3QLC4"/>
<evidence type="ECO:0000313" key="1">
    <source>
        <dbReference type="EMBL" id="AVO52512.1"/>
    </source>
</evidence>
<dbReference type="EMBL" id="CP027657">
    <property type="protein sequence ID" value="AVO52512.1"/>
    <property type="molecule type" value="Genomic_DNA"/>
</dbReference>
<proteinExistence type="predicted"/>
<protein>
    <submittedName>
        <fullName evidence="1">Toluene tolerance protein</fullName>
    </submittedName>
</protein>
<dbReference type="Proteomes" id="UP000238327">
    <property type="component" value="Chromosome"/>
</dbReference>
<reference evidence="1 2" key="1">
    <citation type="submission" date="2018-03" db="EMBL/GenBank/DDBJ databases">
        <title>Complete genome sequence and methylome analysis of Pseudomonas mendocina NEB 698.</title>
        <authorList>
            <person name="Morgan R.D."/>
        </authorList>
    </citation>
    <scope>NUCLEOTIDE SEQUENCE [LARGE SCALE GENOMIC DNA]</scope>
    <source>
        <strain evidence="1 2">NEB698</strain>
    </source>
</reference>
<dbReference type="Gene3D" id="1.10.510.10">
    <property type="entry name" value="Transferase(Phosphotransferase) domain 1"/>
    <property type="match status" value="1"/>
</dbReference>
<gene>
    <name evidence="1" type="ORF">C7A17_06960</name>
</gene>
<dbReference type="RefSeq" id="WP_106737337.1">
    <property type="nucleotide sequence ID" value="NZ_CP027657.1"/>
</dbReference>
<dbReference type="SUPFAM" id="SSF56112">
    <property type="entry name" value="Protein kinase-like (PK-like)"/>
    <property type="match status" value="1"/>
</dbReference>
<dbReference type="InterPro" id="IPR011009">
    <property type="entry name" value="Kinase-like_dom_sf"/>
</dbReference>